<feature type="binding site" evidence="8">
    <location>
        <position position="48"/>
    </location>
    <ligand>
        <name>FAD</name>
        <dbReference type="ChEBI" id="CHEBI:57692"/>
    </ligand>
</feature>
<comment type="miscellaneous">
    <text evidence="8">Reduction reaction proceeds via syn addition of hydrogen for double bonds.</text>
</comment>
<feature type="binding site" evidence="8">
    <location>
        <position position="291"/>
    </location>
    <ligand>
        <name>FAD</name>
        <dbReference type="ChEBI" id="CHEBI:57692"/>
    </ligand>
</feature>
<dbReference type="RefSeq" id="WP_048205856.1">
    <property type="nucleotide sequence ID" value="NZ_CP009518.1"/>
</dbReference>
<organism evidence="10 11">
    <name type="scientific">Methanococcoides methylutens MM1</name>
    <dbReference type="NCBI Taxonomy" id="1434104"/>
    <lineage>
        <taxon>Archaea</taxon>
        <taxon>Methanobacteriati</taxon>
        <taxon>Methanobacteriota</taxon>
        <taxon>Stenosarchaea group</taxon>
        <taxon>Methanomicrobia</taxon>
        <taxon>Methanosarcinales</taxon>
        <taxon>Methanosarcinaceae</taxon>
        <taxon>Methanococcoides</taxon>
    </lineage>
</organism>
<keyword evidence="11" id="KW-1185">Reference proteome</keyword>
<feature type="binding site" evidence="8">
    <location>
        <position position="292"/>
    </location>
    <ligand>
        <name>FAD</name>
        <dbReference type="ChEBI" id="CHEBI:57692"/>
    </ligand>
</feature>
<dbReference type="GO" id="GO:0016636">
    <property type="term" value="F:oxidoreductase activity, acting on the CH-CH group of donors, iron-sulfur protein as acceptor"/>
    <property type="evidence" value="ECO:0007669"/>
    <property type="project" value="UniProtKB-UniRule"/>
</dbReference>
<dbReference type="AlphaFoldDB" id="A0A0E3ST03"/>
<dbReference type="PATRIC" id="fig|1434104.5.peg.1901"/>
<reference evidence="10 11" key="1">
    <citation type="submission" date="2014-07" db="EMBL/GenBank/DDBJ databases">
        <title>Methanogenic archaea and the global carbon cycle.</title>
        <authorList>
            <person name="Henriksen J.R."/>
            <person name="Luke J."/>
            <person name="Reinhart S."/>
            <person name="Benedict M.N."/>
            <person name="Youngblut N.D."/>
            <person name="Metcalf M.E."/>
            <person name="Whitaker R.J."/>
            <person name="Metcalf W.W."/>
        </authorList>
    </citation>
    <scope>NUCLEOTIDE SEQUENCE [LARGE SCALE GENOMIC DNA]</scope>
    <source>
        <strain evidence="10 11">MM1</strain>
    </source>
</reference>
<keyword evidence="3 8" id="KW-0274">FAD</keyword>
<comment type="function">
    <text evidence="8">Is involved in the reduction of 2,3-digeranylgeranylglycerophospholipids (unsaturated archaeols) into 2,3-diphytanylglycerophospholipids (saturated archaeols) in the biosynthesis of archaeal membrane lipids. Catalyzes the formation of archaetidic acid (2,3-di-O-phytanyl-sn-glyceryl phosphate) from 2,3-di-O-geranylgeranylglyceryl phosphate (DGGGP) via the hydrogenation of each double bond of the isoprenoid chains. Is also probably able to reduce double bonds of geranyl groups in CDP-2,3-bis-O-(geranylgeranyl)-sn-glycerol and archaetidylserine, thus acting at various stages in the biosynthesis of archaeal membrane lipids.</text>
</comment>
<dbReference type="PRINTS" id="PR00420">
    <property type="entry name" value="RNGMNOXGNASE"/>
</dbReference>
<feature type="binding site" evidence="8">
    <location>
        <position position="123"/>
    </location>
    <ligand>
        <name>FAD</name>
        <dbReference type="ChEBI" id="CHEBI:57692"/>
    </ligand>
</feature>
<evidence type="ECO:0000256" key="4">
    <source>
        <dbReference type="ARBA" id="ARBA00023002"/>
    </source>
</evidence>
<dbReference type="Pfam" id="PF12831">
    <property type="entry name" value="FAD_oxidored"/>
    <property type="match status" value="1"/>
</dbReference>
<comment type="pathway">
    <text evidence="8">Membrane lipid metabolism; glycerophospholipid metabolism.</text>
</comment>
<comment type="similarity">
    <text evidence="8">Belongs to the geranylgeranyl reductase family. DGGGPL reductase subfamily.</text>
</comment>
<evidence type="ECO:0000256" key="3">
    <source>
        <dbReference type="ARBA" id="ARBA00022827"/>
    </source>
</evidence>
<feature type="binding site" evidence="8">
    <location>
        <position position="370"/>
    </location>
    <ligand>
        <name>a 2,3-bis-O-(geranylgeranyl)-sn-glycerol 1-phospholipid</name>
        <dbReference type="ChEBI" id="CHEBI:138140"/>
    </ligand>
</feature>
<dbReference type="NCBIfam" id="TIGR02032">
    <property type="entry name" value="GG-red-SF"/>
    <property type="match status" value="1"/>
</dbReference>
<dbReference type="KEGG" id="mmet:MCMEM_1755"/>
<dbReference type="Gene3D" id="3.50.50.60">
    <property type="entry name" value="FAD/NAD(P)-binding domain"/>
    <property type="match status" value="1"/>
</dbReference>
<dbReference type="HOGENOM" id="CLU_024648_0_0_2"/>
<feature type="binding site" evidence="8">
    <location>
        <position position="279"/>
    </location>
    <ligand>
        <name>FAD</name>
        <dbReference type="ChEBI" id="CHEBI:57692"/>
    </ligand>
</feature>
<evidence type="ECO:0000256" key="6">
    <source>
        <dbReference type="ARBA" id="ARBA00023209"/>
    </source>
</evidence>
<dbReference type="GeneID" id="24894320"/>
<comment type="catalytic activity">
    <reaction evidence="8">
        <text>CDP-2,3-bis-O-(geranylgeranyl)-sn-glycerol + 8 AH2 = CDP-2,3-bis-O-(phytanyl)-sn-glycerol + 8 A</text>
        <dbReference type="Rhea" id="RHEA:84207"/>
        <dbReference type="ChEBI" id="CHEBI:13193"/>
        <dbReference type="ChEBI" id="CHEBI:17499"/>
        <dbReference type="ChEBI" id="CHEBI:58838"/>
        <dbReference type="ChEBI" id="CHEBI:74004"/>
    </reaction>
</comment>
<dbReference type="PANTHER" id="PTHR42685">
    <property type="entry name" value="GERANYLGERANYL DIPHOSPHATE REDUCTASE"/>
    <property type="match status" value="1"/>
</dbReference>
<dbReference type="HAMAP" id="MF_01287">
    <property type="entry name" value="DGGGPL_reductase"/>
    <property type="match status" value="1"/>
</dbReference>
<dbReference type="InterPro" id="IPR023590">
    <property type="entry name" value="DGGGPL_reductase"/>
</dbReference>
<feature type="binding site" evidence="8">
    <location>
        <position position="99"/>
    </location>
    <ligand>
        <name>FAD</name>
        <dbReference type="ChEBI" id="CHEBI:57692"/>
    </ligand>
</feature>
<evidence type="ECO:0000256" key="8">
    <source>
        <dbReference type="HAMAP-Rule" id="MF_01287"/>
    </source>
</evidence>
<comment type="catalytic activity">
    <reaction evidence="8">
        <text>a 2,3-bis-O-phytanyl-sn-glycerol 1-phospholipid + 8 oxidized 2[4Fe-4S]-[ferredoxin] = a 2,3-bis-O-(geranylgeranyl)-sn-glycerol 1-phospholipid + 8 reduced 2[4Fe-4S]-[ferredoxin] + 16 H(+)</text>
        <dbReference type="Rhea" id="RHEA:54324"/>
        <dbReference type="Rhea" id="RHEA-COMP:10002"/>
        <dbReference type="Rhea" id="RHEA-COMP:10004"/>
        <dbReference type="ChEBI" id="CHEBI:15378"/>
        <dbReference type="ChEBI" id="CHEBI:33722"/>
        <dbReference type="ChEBI" id="CHEBI:33723"/>
        <dbReference type="ChEBI" id="CHEBI:138139"/>
        <dbReference type="ChEBI" id="CHEBI:138140"/>
        <dbReference type="EC" id="1.3.7.11"/>
    </reaction>
</comment>
<dbReference type="InterPro" id="IPR036188">
    <property type="entry name" value="FAD/NAD-bd_sf"/>
</dbReference>
<protein>
    <recommendedName>
        <fullName evidence="8">Digeranylgeranylglycerophospholipid reductase</fullName>
        <shortName evidence="8">DGGGPL reductase</shortName>
        <ecNumber evidence="8">1.3.7.11</ecNumber>
    </recommendedName>
    <alternativeName>
        <fullName evidence="8">2,3-bis-O-geranylgeranylglyceryl phosphate reductase</fullName>
    </alternativeName>
    <alternativeName>
        <fullName evidence="8">Geranylgeranyl reductase</fullName>
        <shortName evidence="8">GGR</shortName>
    </alternativeName>
</protein>
<keyword evidence="6 8" id="KW-0594">Phospholipid biosynthesis</keyword>
<dbReference type="InterPro" id="IPR011777">
    <property type="entry name" value="Geranylgeranyl_Rdtase_fam"/>
</dbReference>
<dbReference type="OrthoDB" id="6062at2157"/>
<dbReference type="Gene3D" id="3.30.9.10">
    <property type="entry name" value="D-Amino Acid Oxidase, subunit A, domain 2"/>
    <property type="match status" value="1"/>
</dbReference>
<feature type="domain" description="Digeranylgeranylglycerophospholipid reductase catalytic" evidence="9">
    <location>
        <begin position="176"/>
        <end position="260"/>
    </location>
</feature>
<name>A0A0E3ST03_METMT</name>
<proteinExistence type="inferred from homology"/>
<evidence type="ECO:0000256" key="2">
    <source>
        <dbReference type="ARBA" id="ARBA00022630"/>
    </source>
</evidence>
<comment type="caution">
    <text evidence="8">Lacks conserved residue(s) required for the propagation of feature annotation.</text>
</comment>
<keyword evidence="2 8" id="KW-0285">Flavoprotein</keyword>
<dbReference type="InterPro" id="IPR054715">
    <property type="entry name" value="GGR_cat"/>
</dbReference>
<dbReference type="UniPathway" id="UPA00940"/>
<feature type="binding site" evidence="8">
    <location>
        <position position="34"/>
    </location>
    <ligand>
        <name>FAD</name>
        <dbReference type="ChEBI" id="CHEBI:57692"/>
    </ligand>
</feature>
<dbReference type="Proteomes" id="UP000033048">
    <property type="component" value="Chromosome"/>
</dbReference>
<dbReference type="GO" id="GO:0016020">
    <property type="term" value="C:membrane"/>
    <property type="evidence" value="ECO:0007669"/>
    <property type="project" value="GOC"/>
</dbReference>
<dbReference type="GO" id="GO:0016628">
    <property type="term" value="F:oxidoreductase activity, acting on the CH-CH group of donors, NAD or NADP as acceptor"/>
    <property type="evidence" value="ECO:0007669"/>
    <property type="project" value="InterPro"/>
</dbReference>
<keyword evidence="7 8" id="KW-1208">Phospholipid metabolism</keyword>
<comment type="catalytic activity">
    <reaction evidence="8">
        <text>archaetidylserine + 8 AH2 = 2,3-bis-O-phytanyl-sn-glycero-3-phospho-L-serine + 8 A</text>
        <dbReference type="Rhea" id="RHEA:84215"/>
        <dbReference type="ChEBI" id="CHEBI:13193"/>
        <dbReference type="ChEBI" id="CHEBI:17499"/>
        <dbReference type="ChEBI" id="CHEBI:71517"/>
        <dbReference type="ChEBI" id="CHEBI:74853"/>
    </reaction>
</comment>
<dbReference type="GO" id="GO:0050660">
    <property type="term" value="F:flavin adenine dinucleotide binding"/>
    <property type="evidence" value="ECO:0007669"/>
    <property type="project" value="UniProtKB-UniRule"/>
</dbReference>
<keyword evidence="1 8" id="KW-0444">Lipid biosynthesis</keyword>
<evidence type="ECO:0000256" key="1">
    <source>
        <dbReference type="ARBA" id="ARBA00022516"/>
    </source>
</evidence>
<dbReference type="EMBL" id="CP009518">
    <property type="protein sequence ID" value="AKB85808.1"/>
    <property type="molecule type" value="Genomic_DNA"/>
</dbReference>
<comment type="catalytic activity">
    <reaction evidence="8">
        <text>a 2,3-bis-O-phytanyl-sn-glycerol 1-phospholipid + 8 A = a 2,3-bis-O-(geranylgeranyl)-sn-glycerol 1-phospholipid + 8 AH2</text>
        <dbReference type="Rhea" id="RHEA:64376"/>
        <dbReference type="ChEBI" id="CHEBI:13193"/>
        <dbReference type="ChEBI" id="CHEBI:17499"/>
        <dbReference type="ChEBI" id="CHEBI:138139"/>
        <dbReference type="ChEBI" id="CHEBI:138140"/>
    </reaction>
</comment>
<keyword evidence="4 8" id="KW-0560">Oxidoreductase</keyword>
<sequence>MKNEYDIIVVGAGPAGSITAKTAAEKGLDVLLIEKRQEIGDPIRCAEGVGKYNLEQHIEPDPRWICADVKGSRIFSPDGTMVEMAEEISGGEVGYVLERKIFDRALANESALAGAEVMVKTRATDLIIEGNTVCGIKLMHLGEEHEVRSKIVIGADGMESKVGRWAGINTSVKPADMETCAQYLVANANIDQEFCYFYLGNEVAPAGYIWLFPKGGNKANVGIGILGSESGEQRAIDLLNDFMEKNMPEARIIEMVVGGVPVSGTIDRTIANGLILVGDAARQSDPITGGGIINAMDAGKIAGEVAAKAIRNGDCSEKGLQEYEDLWRDTIGREIDNSLIVKETFVNFTDEDLNSLAKSLQNVNFTSMSLMDLLLALFKANKKLLWNLRGLFKDIVKNDIDFKYRT</sequence>
<feature type="binding site" evidence="8">
    <location>
        <position position="45"/>
    </location>
    <ligand>
        <name>FAD</name>
        <dbReference type="ChEBI" id="CHEBI:57692"/>
    </ligand>
</feature>
<evidence type="ECO:0000256" key="7">
    <source>
        <dbReference type="ARBA" id="ARBA00023264"/>
    </source>
</evidence>
<dbReference type="STRING" id="1434104.MCMEM_1755"/>
<comment type="catalytic activity">
    <reaction evidence="8">
        <text>2,3-bis-O-(phytanyl)-sn-glycerol 1-phosphate + 8 oxidized 2[4Fe-4S]-[ferredoxin] = 2,3-bis-O-(geranylgeranyl)-sn-glycerol 1-phosphate + 8 reduced 2[4Fe-4S]-[ferredoxin] + 16 H(+)</text>
        <dbReference type="Rhea" id="RHEA:36159"/>
        <dbReference type="Rhea" id="RHEA-COMP:10002"/>
        <dbReference type="Rhea" id="RHEA-COMP:10004"/>
        <dbReference type="ChEBI" id="CHEBI:15378"/>
        <dbReference type="ChEBI" id="CHEBI:33722"/>
        <dbReference type="ChEBI" id="CHEBI:33723"/>
        <dbReference type="ChEBI" id="CHEBI:58837"/>
        <dbReference type="ChEBI" id="CHEBI:73125"/>
        <dbReference type="EC" id="1.3.7.11"/>
    </reaction>
</comment>
<accession>A0A0E3ST03</accession>
<dbReference type="InterPro" id="IPR050407">
    <property type="entry name" value="Geranylgeranyl_reductase"/>
</dbReference>
<evidence type="ECO:0000313" key="10">
    <source>
        <dbReference type="EMBL" id="AKB85808.1"/>
    </source>
</evidence>
<evidence type="ECO:0000313" key="11">
    <source>
        <dbReference type="Proteomes" id="UP000033048"/>
    </source>
</evidence>
<feature type="binding site" evidence="8">
    <location>
        <position position="46"/>
    </location>
    <ligand>
        <name>FAD</name>
        <dbReference type="ChEBI" id="CHEBI:57692"/>
    </ligand>
</feature>
<evidence type="ECO:0000259" key="9">
    <source>
        <dbReference type="Pfam" id="PF22578"/>
    </source>
</evidence>
<dbReference type="SUPFAM" id="SSF51905">
    <property type="entry name" value="FAD/NAD(P)-binding domain"/>
    <property type="match status" value="1"/>
</dbReference>
<keyword evidence="5 8" id="KW-0443">Lipid metabolism</keyword>
<evidence type="ECO:0000256" key="5">
    <source>
        <dbReference type="ARBA" id="ARBA00023098"/>
    </source>
</evidence>
<dbReference type="GO" id="GO:0046467">
    <property type="term" value="P:membrane lipid biosynthetic process"/>
    <property type="evidence" value="ECO:0007669"/>
    <property type="project" value="InterPro"/>
</dbReference>
<dbReference type="EC" id="1.3.7.11" evidence="8"/>
<dbReference type="GO" id="GO:0045550">
    <property type="term" value="F:geranylgeranyl reductase activity"/>
    <property type="evidence" value="ECO:0007669"/>
    <property type="project" value="InterPro"/>
</dbReference>
<comment type="cofactor">
    <cofactor evidence="8">
        <name>FAD</name>
        <dbReference type="ChEBI" id="CHEBI:57692"/>
    </cofactor>
    <text evidence="8">Binds 1 FAD per subunit.</text>
</comment>
<dbReference type="PANTHER" id="PTHR42685:SF18">
    <property type="entry name" value="DIGERANYLGERANYLGLYCEROPHOSPHOLIPID REDUCTASE"/>
    <property type="match status" value="1"/>
</dbReference>
<gene>
    <name evidence="10" type="ORF">MCMEM_1755</name>
</gene>
<dbReference type="Pfam" id="PF22578">
    <property type="entry name" value="GGR_cat"/>
    <property type="match status" value="1"/>
</dbReference>
<feature type="binding site" evidence="8">
    <location>
        <position position="15"/>
    </location>
    <ligand>
        <name>FAD</name>
        <dbReference type="ChEBI" id="CHEBI:57692"/>
    </ligand>
</feature>
<dbReference type="GO" id="GO:0046474">
    <property type="term" value="P:glycerophospholipid biosynthetic process"/>
    <property type="evidence" value="ECO:0007669"/>
    <property type="project" value="UniProtKB-UniRule"/>
</dbReference>